<evidence type="ECO:0000256" key="1">
    <source>
        <dbReference type="SAM" id="SignalP"/>
    </source>
</evidence>
<comment type="caution">
    <text evidence="2">The sequence shown here is derived from an EMBL/GenBank/DDBJ whole genome shotgun (WGS) entry which is preliminary data.</text>
</comment>
<accession>A0ABS9Z9Z0</accession>
<name>A0ABS9Z9Z0_9HYPH</name>
<feature type="chain" id="PRO_5046780399" evidence="1">
    <location>
        <begin position="25"/>
        <end position="124"/>
    </location>
</feature>
<dbReference type="EMBL" id="JAIVFP010000001">
    <property type="protein sequence ID" value="MCI4684505.1"/>
    <property type="molecule type" value="Genomic_DNA"/>
</dbReference>
<keyword evidence="3" id="KW-1185">Reference proteome</keyword>
<dbReference type="PROSITE" id="PS51257">
    <property type="entry name" value="PROKAR_LIPOPROTEIN"/>
    <property type="match status" value="1"/>
</dbReference>
<dbReference type="RefSeq" id="WP_243068398.1">
    <property type="nucleotide sequence ID" value="NZ_JAIVFK010000001.1"/>
</dbReference>
<organism evidence="2 3">
    <name type="scientific">Candidatus Rhodoblastus alkanivorans</name>
    <dbReference type="NCBI Taxonomy" id="2954117"/>
    <lineage>
        <taxon>Bacteria</taxon>
        <taxon>Pseudomonadati</taxon>
        <taxon>Pseudomonadota</taxon>
        <taxon>Alphaproteobacteria</taxon>
        <taxon>Hyphomicrobiales</taxon>
        <taxon>Rhodoblastaceae</taxon>
        <taxon>Rhodoblastus</taxon>
    </lineage>
</organism>
<feature type="signal peptide" evidence="1">
    <location>
        <begin position="1"/>
        <end position="24"/>
    </location>
</feature>
<evidence type="ECO:0000313" key="2">
    <source>
        <dbReference type="EMBL" id="MCI4684505.1"/>
    </source>
</evidence>
<gene>
    <name evidence="2" type="ORF">K2U94_17325</name>
</gene>
<keyword evidence="1" id="KW-0732">Signal</keyword>
<sequence length="124" mass="14160">MSASRLLRLAAPILVALGCGPARAQDISPQALTHYAYCIEQAQQYGFVFQGQRGIAYRCRDEVAVAYFNDLGRQRRRAVDRIERNATGVYDLRAIRDVGFCWHKIENELRQPVSFWGCDIYVAF</sequence>
<dbReference type="Proteomes" id="UP001139104">
    <property type="component" value="Unassembled WGS sequence"/>
</dbReference>
<proteinExistence type="predicted"/>
<evidence type="ECO:0000313" key="3">
    <source>
        <dbReference type="Proteomes" id="UP001139104"/>
    </source>
</evidence>
<protein>
    <submittedName>
        <fullName evidence="2">Uncharacterized protein</fullName>
    </submittedName>
</protein>
<reference evidence="2" key="1">
    <citation type="journal article" date="2022" name="ISME J.">
        <title>Identification of active gaseous-alkane degraders at natural gas seeps.</title>
        <authorList>
            <person name="Farhan Ul Haque M."/>
            <person name="Hernandez M."/>
            <person name="Crombie A.T."/>
            <person name="Murrell J.C."/>
        </authorList>
    </citation>
    <scope>NUCLEOTIDE SEQUENCE</scope>
    <source>
        <strain evidence="2">PC2</strain>
    </source>
</reference>